<reference evidence="2 3" key="1">
    <citation type="submission" date="2017-06" db="EMBL/GenBank/DDBJ databases">
        <title>Aedes aegypti genome working group (AGWG) sequencing and assembly.</title>
        <authorList>
            <consortium name="Aedes aegypti Genome Working Group (AGWG)"/>
            <person name="Matthews B.J."/>
        </authorList>
    </citation>
    <scope>NUCLEOTIDE SEQUENCE [LARGE SCALE GENOMIC DNA]</scope>
    <source>
        <strain evidence="2 3">LVP_AGWG</strain>
    </source>
</reference>
<proteinExistence type="predicted"/>
<keyword evidence="3" id="KW-1185">Reference proteome</keyword>
<feature type="compositionally biased region" description="Polar residues" evidence="1">
    <location>
        <begin position="687"/>
        <end position="697"/>
    </location>
</feature>
<dbReference type="VEuPathDB" id="VectorBase:AAEL001254"/>
<organism evidence="2 3">
    <name type="scientific">Aedes aegypti</name>
    <name type="common">Yellowfever mosquito</name>
    <name type="synonym">Culex aegypti</name>
    <dbReference type="NCBI Taxonomy" id="7159"/>
    <lineage>
        <taxon>Eukaryota</taxon>
        <taxon>Metazoa</taxon>
        <taxon>Ecdysozoa</taxon>
        <taxon>Arthropoda</taxon>
        <taxon>Hexapoda</taxon>
        <taxon>Insecta</taxon>
        <taxon>Pterygota</taxon>
        <taxon>Neoptera</taxon>
        <taxon>Endopterygota</taxon>
        <taxon>Diptera</taxon>
        <taxon>Nematocera</taxon>
        <taxon>Culicoidea</taxon>
        <taxon>Culicidae</taxon>
        <taxon>Culicinae</taxon>
        <taxon>Aedini</taxon>
        <taxon>Aedes</taxon>
        <taxon>Stegomyia</taxon>
    </lineage>
</organism>
<feature type="compositionally biased region" description="Basic and acidic residues" evidence="1">
    <location>
        <begin position="607"/>
        <end position="622"/>
    </location>
</feature>
<feature type="compositionally biased region" description="Low complexity" evidence="1">
    <location>
        <begin position="57"/>
        <end position="68"/>
    </location>
</feature>
<dbReference type="Proteomes" id="UP000008820">
    <property type="component" value="Chromosome 2"/>
</dbReference>
<evidence type="ECO:0000256" key="1">
    <source>
        <dbReference type="SAM" id="MobiDB-lite"/>
    </source>
</evidence>
<feature type="compositionally biased region" description="Basic and acidic residues" evidence="1">
    <location>
        <begin position="710"/>
        <end position="720"/>
    </location>
</feature>
<feature type="region of interest" description="Disordered" evidence="1">
    <location>
        <begin position="595"/>
        <end position="632"/>
    </location>
</feature>
<dbReference type="EnsemblMetazoa" id="AAEL001254-RC">
    <property type="protein sequence ID" value="AAEL001254-PC"/>
    <property type="gene ID" value="AAEL001254"/>
</dbReference>
<feature type="region of interest" description="Disordered" evidence="1">
    <location>
        <begin position="737"/>
        <end position="825"/>
    </location>
</feature>
<protein>
    <submittedName>
        <fullName evidence="2">Uncharacterized protein</fullName>
    </submittedName>
</protein>
<name>A0A1S4EY79_AEDAE</name>
<accession>A0A1S4EY79</accession>
<feature type="compositionally biased region" description="Polar residues" evidence="1">
    <location>
        <begin position="936"/>
        <end position="949"/>
    </location>
</feature>
<gene>
    <name evidence="2" type="primary">5569603</name>
</gene>
<dbReference type="EnsemblMetazoa" id="AAEL001254-RA">
    <property type="protein sequence ID" value="AAEL001254-PA"/>
    <property type="gene ID" value="AAEL001254"/>
</dbReference>
<feature type="compositionally biased region" description="Polar residues" evidence="1">
    <location>
        <begin position="853"/>
        <end position="862"/>
    </location>
</feature>
<sequence length="1144" mass="124897">MDIIDVEEVLGDDSFICDTERLDDEVVEIFKQWKSCSTTVPSGSGGAVLPAPTPAASNSSSSSSFSSSGTNHHHPLHLQYTNIISPHNVTFNNSDSKGSKFIDTRTFTRPKKRLDSTFNASNASAEIMSSLQETPMKAASPLMNLQIGGLVTMSSGNSSLNTSQMMQRSWLNDVSPPGSIMSSMEFSINDKMGSSLITSGDFTNVSYLLNANGGDETQQLNSHSNYDGYKLADVIKDRKFLENLSCFEDSSMAKDLAISKTDLNGIEENLSGFSTMQNSLESVTKSAEGRVSDVTMVLGNGKSDATFEMEATEAAPVGLKKLNGTFERRRNFDTYRKPKSSLNRTFDALPKVEVGEPLLVRNGTFDAGSNDKPLDETFGLVDNCNDTFSLNRTAKINGDERQLNQTYEYCEKESPNVALLNRTFERPRNGTYVESEASPNPINAGNSTPNGTFEVPAKNENNRDSMGLAQSTPFVQVPRAKRISDISQYEVNVSPISAVRGRRSEGAKLSRNLESEIALETDDFDVEFRRLPATPNSKTENGSHLLENEKRISLQQFEEFEKSVMESEQNGVDFDEMLNSLTDVKRSMDSVKLRQSLDNIKKRHSRINSEKQQDELRRRGDMNDSLSSPMDNKLADSMIRSMSSSSGSERLLNRRSRYNDDVHLTLSPQQPTVQPNKSIDATLPDVEQQTNEPNATESVDPLPTANEVGSSDRKNRDRFKTIRINKRREEGMVIVPGPEEVDDSLLESASLPTEEELPGSPAVANSAFSRVDYNSPKESRLSSATSNEQNKTEEAVFKRPQGIPKPESKVRSLSKPRYYGAPGSGIGLAKKELSLPLKSSSTDNLENDRPSYHQPQSPSHLQRLSLGGNRVGAVESGRKIGAAGSVQSNLKSPMGTKSKSYHNLYYNQSNHGGSNSNLNRIPTPLGLSAQKLSHNNSNTELKNNTSKLQLSLRPPRASSLVRPGTTTPATLKNSAPEINTRSRELNPSSITTTSSNLSGVHMRAPKAGSRLGLVRPSSGYFSYSSQKKPVDSDTESINSLSSSSASSRGSLYRVDSQNIANNVQNYATHSIEDISGSASVINGGSLALRSNLPVEPNRTAVNSVKSIPAAGFSAVKPSGLRPPSNLRPPTARSGLPRPTSYVRR</sequence>
<feature type="compositionally biased region" description="Low complexity" evidence="1">
    <location>
        <begin position="1035"/>
        <end position="1050"/>
    </location>
</feature>
<evidence type="ECO:0000313" key="3">
    <source>
        <dbReference type="Proteomes" id="UP000008820"/>
    </source>
</evidence>
<feature type="region of interest" description="Disordered" evidence="1">
    <location>
        <begin position="838"/>
        <end position="872"/>
    </location>
</feature>
<dbReference type="AlphaFoldDB" id="A0A1S4EY79"/>
<feature type="region of interest" description="Disordered" evidence="1">
    <location>
        <begin position="1113"/>
        <end position="1144"/>
    </location>
</feature>
<feature type="region of interest" description="Disordered" evidence="1">
    <location>
        <begin position="687"/>
        <end position="723"/>
    </location>
</feature>
<dbReference type="OrthoDB" id="8020139at2759"/>
<reference evidence="2" key="2">
    <citation type="submission" date="2020-05" db="UniProtKB">
        <authorList>
            <consortium name="EnsemblMetazoa"/>
        </authorList>
    </citation>
    <scope>IDENTIFICATION</scope>
    <source>
        <strain evidence="2">LVP_AGWG</strain>
    </source>
</reference>
<feature type="region of interest" description="Disordered" evidence="1">
    <location>
        <begin position="936"/>
        <end position="1000"/>
    </location>
</feature>
<dbReference type="FunCoup" id="A0A1S4EY79">
    <property type="interactions" value="40"/>
</dbReference>
<evidence type="ECO:0000313" key="2">
    <source>
        <dbReference type="EnsemblMetazoa" id="AAEL001254-PC"/>
    </source>
</evidence>
<dbReference type="InParanoid" id="A0A1S4EY79"/>
<feature type="region of interest" description="Disordered" evidence="1">
    <location>
        <begin position="1022"/>
        <end position="1050"/>
    </location>
</feature>
<feature type="region of interest" description="Disordered" evidence="1">
    <location>
        <begin position="40"/>
        <end position="72"/>
    </location>
</feature>
<feature type="compositionally biased region" description="Polar residues" evidence="1">
    <location>
        <begin position="964"/>
        <end position="998"/>
    </location>
</feature>